<sequence>MKREAGGDISATHSQRDPSFVPEDGFVDDISLVESSGELMETSEQEVSDDKDNLPLFFLQKNIKEKVTQKNILWKQKSMQLNEDQLRLNEDTKLAADICDLDSPYDFFTYIYRRTFLRELFKKQTYLLYRRSHRGPLSSQKLI</sequence>
<gene>
    <name evidence="2" type="ORF">NQ314_006947</name>
</gene>
<reference evidence="2" key="1">
    <citation type="journal article" date="2023" name="Insect Mol. Biol.">
        <title>Genome sequencing provides insights into the evolution of gene families encoding plant cell wall-degrading enzymes in longhorned beetles.</title>
        <authorList>
            <person name="Shin N.R."/>
            <person name="Okamura Y."/>
            <person name="Kirsch R."/>
            <person name="Pauchet Y."/>
        </authorList>
    </citation>
    <scope>NUCLEOTIDE SEQUENCE</scope>
    <source>
        <strain evidence="2">RBIC_L_NR</strain>
    </source>
</reference>
<dbReference type="EMBL" id="JANEYF010001891">
    <property type="protein sequence ID" value="KAJ8955067.1"/>
    <property type="molecule type" value="Genomic_DNA"/>
</dbReference>
<evidence type="ECO:0000256" key="1">
    <source>
        <dbReference type="SAM" id="MobiDB-lite"/>
    </source>
</evidence>
<proteinExistence type="predicted"/>
<protein>
    <submittedName>
        <fullName evidence="2">Uncharacterized protein</fullName>
    </submittedName>
</protein>
<feature type="region of interest" description="Disordered" evidence="1">
    <location>
        <begin position="1"/>
        <end position="25"/>
    </location>
</feature>
<dbReference type="AlphaFoldDB" id="A0AAV8YWH0"/>
<keyword evidence="3" id="KW-1185">Reference proteome</keyword>
<evidence type="ECO:0000313" key="3">
    <source>
        <dbReference type="Proteomes" id="UP001162156"/>
    </source>
</evidence>
<organism evidence="2 3">
    <name type="scientific">Rhamnusium bicolor</name>
    <dbReference type="NCBI Taxonomy" id="1586634"/>
    <lineage>
        <taxon>Eukaryota</taxon>
        <taxon>Metazoa</taxon>
        <taxon>Ecdysozoa</taxon>
        <taxon>Arthropoda</taxon>
        <taxon>Hexapoda</taxon>
        <taxon>Insecta</taxon>
        <taxon>Pterygota</taxon>
        <taxon>Neoptera</taxon>
        <taxon>Endopterygota</taxon>
        <taxon>Coleoptera</taxon>
        <taxon>Polyphaga</taxon>
        <taxon>Cucujiformia</taxon>
        <taxon>Chrysomeloidea</taxon>
        <taxon>Cerambycidae</taxon>
        <taxon>Lepturinae</taxon>
        <taxon>Rhagiini</taxon>
        <taxon>Rhamnusium</taxon>
    </lineage>
</organism>
<evidence type="ECO:0000313" key="2">
    <source>
        <dbReference type="EMBL" id="KAJ8955067.1"/>
    </source>
</evidence>
<name>A0AAV8YWH0_9CUCU</name>
<accession>A0AAV8YWH0</accession>
<comment type="caution">
    <text evidence="2">The sequence shown here is derived from an EMBL/GenBank/DDBJ whole genome shotgun (WGS) entry which is preliminary data.</text>
</comment>
<dbReference type="Proteomes" id="UP001162156">
    <property type="component" value="Unassembled WGS sequence"/>
</dbReference>